<dbReference type="PANTHER" id="PTHR42894">
    <property type="entry name" value="N-(5'-PHOSPHORIBOSYL)ANTHRANILATE ISOMERASE"/>
    <property type="match status" value="1"/>
</dbReference>
<keyword evidence="6 9" id="KW-0822">Tryptophan biosynthesis</keyword>
<dbReference type="KEGG" id="ptan:CRYO30217_02329"/>
<name>A0A916NIF2_9FLAO</name>
<dbReference type="Proteomes" id="UP000683507">
    <property type="component" value="Chromosome"/>
</dbReference>
<dbReference type="EMBL" id="OU015584">
    <property type="protein sequence ID" value="CAG5083917.1"/>
    <property type="molecule type" value="Genomic_DNA"/>
</dbReference>
<keyword evidence="12" id="KW-1185">Reference proteome</keyword>
<dbReference type="InterPro" id="IPR044643">
    <property type="entry name" value="TrpF_fam"/>
</dbReference>
<dbReference type="HAMAP" id="MF_00135">
    <property type="entry name" value="PRAI"/>
    <property type="match status" value="1"/>
</dbReference>
<dbReference type="SUPFAM" id="SSF51366">
    <property type="entry name" value="Ribulose-phoshate binding barrel"/>
    <property type="match status" value="1"/>
</dbReference>
<evidence type="ECO:0000313" key="11">
    <source>
        <dbReference type="EMBL" id="CAG5083917.1"/>
    </source>
</evidence>
<evidence type="ECO:0000256" key="6">
    <source>
        <dbReference type="ARBA" id="ARBA00022822"/>
    </source>
</evidence>
<evidence type="ECO:0000256" key="3">
    <source>
        <dbReference type="ARBA" id="ARBA00012572"/>
    </source>
</evidence>
<dbReference type="EC" id="5.3.1.24" evidence="3 9"/>
<dbReference type="AlphaFoldDB" id="A0A916NIF2"/>
<keyword evidence="8 9" id="KW-0413">Isomerase</keyword>
<reference evidence="11" key="1">
    <citation type="submission" date="2021-04" db="EMBL/GenBank/DDBJ databases">
        <authorList>
            <person name="Rodrigo-Torres L."/>
            <person name="Arahal R. D."/>
            <person name="Lucena T."/>
        </authorList>
    </citation>
    <scope>NUCLEOTIDE SEQUENCE</scope>
    <source>
        <strain evidence="11">AS29M-1</strain>
    </source>
</reference>
<evidence type="ECO:0000256" key="7">
    <source>
        <dbReference type="ARBA" id="ARBA00023141"/>
    </source>
</evidence>
<evidence type="ECO:0000313" key="12">
    <source>
        <dbReference type="Proteomes" id="UP000683507"/>
    </source>
</evidence>
<dbReference type="InterPro" id="IPR013785">
    <property type="entry name" value="Aldolase_TIM"/>
</dbReference>
<proteinExistence type="inferred from homology"/>
<evidence type="ECO:0000256" key="2">
    <source>
        <dbReference type="ARBA" id="ARBA00004664"/>
    </source>
</evidence>
<feature type="domain" description="N-(5'phosphoribosyl) anthranilate isomerase (PRAI)" evidence="10">
    <location>
        <begin position="3"/>
        <end position="198"/>
    </location>
</feature>
<dbReference type="Gene3D" id="3.20.20.70">
    <property type="entry name" value="Aldolase class I"/>
    <property type="match status" value="1"/>
</dbReference>
<keyword evidence="7 9" id="KW-0057">Aromatic amino acid biosynthesis</keyword>
<evidence type="ECO:0000259" key="10">
    <source>
        <dbReference type="Pfam" id="PF00697"/>
    </source>
</evidence>
<dbReference type="CDD" id="cd00405">
    <property type="entry name" value="PRAI"/>
    <property type="match status" value="1"/>
</dbReference>
<dbReference type="InterPro" id="IPR001240">
    <property type="entry name" value="PRAI_dom"/>
</dbReference>
<dbReference type="GO" id="GO:0000162">
    <property type="term" value="P:L-tryptophan biosynthetic process"/>
    <property type="evidence" value="ECO:0007669"/>
    <property type="project" value="UniProtKB-UniRule"/>
</dbReference>
<keyword evidence="5 9" id="KW-0028">Amino-acid biosynthesis</keyword>
<organism evidence="11 12">
    <name type="scientific">Parvicella tangerina</name>
    <dbReference type="NCBI Taxonomy" id="2829795"/>
    <lineage>
        <taxon>Bacteria</taxon>
        <taxon>Pseudomonadati</taxon>
        <taxon>Bacteroidota</taxon>
        <taxon>Flavobacteriia</taxon>
        <taxon>Flavobacteriales</taxon>
        <taxon>Parvicellaceae</taxon>
        <taxon>Parvicella</taxon>
    </lineage>
</organism>
<sequence>MLIKICGNTTRENLSQIESLNPDLIGLIFYPKSKRFVKDQLVNHDFRVPAVGVFVNESLTNMQKTAANYKLKHLQLHGDETPETCRVLLSAGYTVYKAFGIENLLDVEKTAAFNGTCSFYLFDTKTPDRGGSGRTFDWQILHAYKGETPFFLSGGIGLENIREALKLDHPQFKGIDLNSKLEIKPGIKDIKQTERIIQIIKNHERN</sequence>
<evidence type="ECO:0000256" key="5">
    <source>
        <dbReference type="ARBA" id="ARBA00022605"/>
    </source>
</evidence>
<comment type="pathway">
    <text evidence="2 9">Amino-acid biosynthesis; L-tryptophan biosynthesis; L-tryptophan from chorismate: step 3/5.</text>
</comment>
<accession>A0A916NIF2</accession>
<dbReference type="InterPro" id="IPR011060">
    <property type="entry name" value="RibuloseP-bd_barrel"/>
</dbReference>
<gene>
    <name evidence="9 11" type="primary">trpF</name>
    <name evidence="11" type="ORF">CRYO30217_02329</name>
</gene>
<evidence type="ECO:0000256" key="9">
    <source>
        <dbReference type="HAMAP-Rule" id="MF_00135"/>
    </source>
</evidence>
<comment type="similarity">
    <text evidence="9">Belongs to the TrpF family.</text>
</comment>
<comment type="catalytic activity">
    <reaction evidence="1 9">
        <text>N-(5-phospho-beta-D-ribosyl)anthranilate = 1-(2-carboxyphenylamino)-1-deoxy-D-ribulose 5-phosphate</text>
        <dbReference type="Rhea" id="RHEA:21540"/>
        <dbReference type="ChEBI" id="CHEBI:18277"/>
        <dbReference type="ChEBI" id="CHEBI:58613"/>
        <dbReference type="EC" id="5.3.1.24"/>
    </reaction>
</comment>
<dbReference type="PANTHER" id="PTHR42894:SF1">
    <property type="entry name" value="N-(5'-PHOSPHORIBOSYL)ANTHRANILATE ISOMERASE"/>
    <property type="match status" value="1"/>
</dbReference>
<evidence type="ECO:0000256" key="8">
    <source>
        <dbReference type="ARBA" id="ARBA00023235"/>
    </source>
</evidence>
<protein>
    <recommendedName>
        <fullName evidence="4 9">N-(5'-phosphoribosyl)anthranilate isomerase</fullName>
        <shortName evidence="9">PRAI</shortName>
        <ecNumber evidence="3 9">5.3.1.24</ecNumber>
    </recommendedName>
</protein>
<evidence type="ECO:0000256" key="4">
    <source>
        <dbReference type="ARBA" id="ARBA00022272"/>
    </source>
</evidence>
<evidence type="ECO:0000256" key="1">
    <source>
        <dbReference type="ARBA" id="ARBA00001164"/>
    </source>
</evidence>
<dbReference type="Pfam" id="PF00697">
    <property type="entry name" value="PRAI"/>
    <property type="match status" value="1"/>
</dbReference>
<dbReference type="GO" id="GO:0004640">
    <property type="term" value="F:phosphoribosylanthranilate isomerase activity"/>
    <property type="evidence" value="ECO:0007669"/>
    <property type="project" value="UniProtKB-UniRule"/>
</dbReference>
<dbReference type="RefSeq" id="WP_258542560.1">
    <property type="nucleotide sequence ID" value="NZ_OU015584.1"/>
</dbReference>